<dbReference type="RefSeq" id="WP_014351178.1">
    <property type="nucleotide sequence ID" value="NZ_AP026975.1"/>
</dbReference>
<dbReference type="InterPro" id="IPR013324">
    <property type="entry name" value="RNA_pol_sigma_r3/r4-like"/>
</dbReference>
<evidence type="ECO:0000313" key="1">
    <source>
        <dbReference type="EMBL" id="NEW32757.1"/>
    </source>
</evidence>
<organism evidence="1 2">
    <name type="scientific">Nocardia cyriacigeorgica</name>
    <dbReference type="NCBI Taxonomy" id="135487"/>
    <lineage>
        <taxon>Bacteria</taxon>
        <taxon>Bacillati</taxon>
        <taxon>Actinomycetota</taxon>
        <taxon>Actinomycetes</taxon>
        <taxon>Mycobacteriales</taxon>
        <taxon>Nocardiaceae</taxon>
        <taxon>Nocardia</taxon>
    </lineage>
</organism>
<gene>
    <name evidence="1" type="ORF">GV791_09305</name>
</gene>
<comment type="caution">
    <text evidence="1">The sequence shown here is derived from an EMBL/GenBank/DDBJ whole genome shotgun (WGS) entry which is preliminary data.</text>
</comment>
<proteinExistence type="predicted"/>
<evidence type="ECO:0000313" key="2">
    <source>
        <dbReference type="Proteomes" id="UP000471166"/>
    </source>
</evidence>
<dbReference type="AlphaFoldDB" id="A0A6P1CLJ7"/>
<evidence type="ECO:0008006" key="3">
    <source>
        <dbReference type="Google" id="ProtNLM"/>
    </source>
</evidence>
<dbReference type="EMBL" id="JAAGVB010000011">
    <property type="protein sequence ID" value="NEW32757.1"/>
    <property type="molecule type" value="Genomic_DNA"/>
</dbReference>
<reference evidence="1 2" key="1">
    <citation type="submission" date="2020-01" db="EMBL/GenBank/DDBJ databases">
        <title>Genetics and antimicrobial susceptibilities of Nocardia species isolated from the soil; a comparison with species isolated from humans.</title>
        <authorList>
            <person name="Carrasco G."/>
            <person name="Monzon S."/>
            <person name="Sansegundo M."/>
            <person name="Garcia E."/>
            <person name="Garrido N."/>
            <person name="Medina M.J."/>
            <person name="Villalon P."/>
            <person name="Ramirez-Arocha A.C."/>
            <person name="Jimenez P."/>
            <person name="Cuesta I."/>
            <person name="Valdezate S."/>
        </authorList>
    </citation>
    <scope>NUCLEOTIDE SEQUENCE [LARGE SCALE GENOMIC DNA]</scope>
    <source>
        <strain evidence="1 2">CNM20110626</strain>
    </source>
</reference>
<protein>
    <recommendedName>
        <fullName evidence="3">RNA polymerase sigma factor 70 region 4 type 2 domain-containing protein</fullName>
    </recommendedName>
</protein>
<dbReference type="Proteomes" id="UP000471166">
    <property type="component" value="Unassembled WGS sequence"/>
</dbReference>
<sequence>MGGDTAPSPDDRVGIEQALSRLPQAYSLALRLRQTGISDEQLAMYLDIATESVTTFLCIAEDKLRAALAEGDGGQ</sequence>
<dbReference type="SUPFAM" id="SSF88659">
    <property type="entry name" value="Sigma3 and sigma4 domains of RNA polymerase sigma factors"/>
    <property type="match status" value="1"/>
</dbReference>
<accession>A0A6P1CLJ7</accession>
<name>A0A6P1CLJ7_9NOCA</name>